<dbReference type="CDD" id="cd10928">
    <property type="entry name" value="CE4_u4"/>
    <property type="match status" value="1"/>
</dbReference>
<dbReference type="RefSeq" id="WP_251934162.1">
    <property type="nucleotide sequence ID" value="NZ_CP098747.1"/>
</dbReference>
<reference evidence="1" key="1">
    <citation type="submission" date="2022-06" db="EMBL/GenBank/DDBJ databases">
        <title>Sneathiella actinostolidae sp. nov., isolated from a sea anemonein the Western Pacific Ocean.</title>
        <authorList>
            <person name="Wei M.J."/>
        </authorList>
    </citation>
    <scope>NUCLEOTIDE SEQUENCE</scope>
    <source>
        <strain evidence="1">PHK-P5</strain>
    </source>
</reference>
<dbReference type="SUPFAM" id="SSF88713">
    <property type="entry name" value="Glycoside hydrolase/deacetylase"/>
    <property type="match status" value="1"/>
</dbReference>
<evidence type="ECO:0000313" key="1">
    <source>
        <dbReference type="EMBL" id="USG61175.1"/>
    </source>
</evidence>
<dbReference type="EMBL" id="CP098747">
    <property type="protein sequence ID" value="USG61175.1"/>
    <property type="molecule type" value="Genomic_DNA"/>
</dbReference>
<gene>
    <name evidence="1" type="ORF">NBZ79_18625</name>
</gene>
<sequence>MTSWQDLTAELDLWTSEKRLATFWWRDDDLVAPSPALDRLISLRDHFNIPLALAVIPEAVDSTLTDHVPDCFILQHGFHHHNYADPKEKKSEFSNIRPIVEMEADLQNGQSILSQLFGDQFLPFFVPPWNRIDDKVLQQLPKLGYIGLSRYKQRSKAVPVAGMVEINAHVDPIDWRGSRSSLETDQILTMVLEHLIARRTGRADPREPTGLLTHHLVHDEEVWAQIYQLMSFLCNHSSVRWIPLPAAIALIDEISEDIILPKVEAEPADDNS</sequence>
<dbReference type="InterPro" id="IPR049591">
    <property type="entry name" value="CE4_u4-like"/>
</dbReference>
<keyword evidence="2" id="KW-1185">Reference proteome</keyword>
<dbReference type="Gene3D" id="3.20.20.370">
    <property type="entry name" value="Glycoside hydrolase/deacetylase"/>
    <property type="match status" value="1"/>
</dbReference>
<organism evidence="1 2">
    <name type="scientific">Sneathiella marina</name>
    <dbReference type="NCBI Taxonomy" id="2950108"/>
    <lineage>
        <taxon>Bacteria</taxon>
        <taxon>Pseudomonadati</taxon>
        <taxon>Pseudomonadota</taxon>
        <taxon>Alphaproteobacteria</taxon>
        <taxon>Sneathiellales</taxon>
        <taxon>Sneathiellaceae</taxon>
        <taxon>Sneathiella</taxon>
    </lineage>
</organism>
<dbReference type="InterPro" id="IPR011330">
    <property type="entry name" value="Glyco_hydro/deAcase_b/a-brl"/>
</dbReference>
<accession>A0ABY4W1X3</accession>
<dbReference type="Proteomes" id="UP001056291">
    <property type="component" value="Chromosome"/>
</dbReference>
<evidence type="ECO:0000313" key="2">
    <source>
        <dbReference type="Proteomes" id="UP001056291"/>
    </source>
</evidence>
<proteinExistence type="predicted"/>
<name>A0ABY4W1X3_9PROT</name>
<protein>
    <submittedName>
        <fullName evidence="1">Polysaccharide deacetylase family protein</fullName>
    </submittedName>
</protein>